<dbReference type="GO" id="GO:0004601">
    <property type="term" value="F:peroxidase activity"/>
    <property type="evidence" value="ECO:0007669"/>
    <property type="project" value="InterPro"/>
</dbReference>
<evidence type="ECO:0000313" key="1">
    <source>
        <dbReference type="EMBL" id="HCT58286.1"/>
    </source>
</evidence>
<dbReference type="GO" id="GO:0006979">
    <property type="term" value="P:response to oxidative stress"/>
    <property type="evidence" value="ECO:0007669"/>
    <property type="project" value="InterPro"/>
</dbReference>
<comment type="caution">
    <text evidence="1">The sequence shown here is derived from an EMBL/GenBank/DDBJ whole genome shotgun (WGS) entry which is preliminary data.</text>
</comment>
<sequence>MERTATAVWNGSIREGSGTLTTPSGVLNAQPYSFKLRFEDESGRSGTNPEELIAAAHAGCFTMALSGQLTKAGHTAKELRTNAVLTLEQQATGFTITKIQLQLTASVPGIAEEEFQALAKTAKENCPVSKVLNAEISLDATLL</sequence>
<gene>
    <name evidence="1" type="ORF">DGD08_13870</name>
</gene>
<dbReference type="EMBL" id="DPIY01000010">
    <property type="protein sequence ID" value="HCT58286.1"/>
    <property type="molecule type" value="Genomic_DNA"/>
</dbReference>
<name>A0A3D4VB07_9BACT</name>
<reference evidence="1 2" key="1">
    <citation type="journal article" date="2018" name="Nat. Biotechnol.">
        <title>A standardized bacterial taxonomy based on genome phylogeny substantially revises the tree of life.</title>
        <authorList>
            <person name="Parks D.H."/>
            <person name="Chuvochina M."/>
            <person name="Waite D.W."/>
            <person name="Rinke C."/>
            <person name="Skarshewski A."/>
            <person name="Chaumeil P.A."/>
            <person name="Hugenholtz P."/>
        </authorList>
    </citation>
    <scope>NUCLEOTIDE SEQUENCE [LARGE SCALE GENOMIC DNA]</scope>
    <source>
        <strain evidence="1">UBA8844</strain>
    </source>
</reference>
<dbReference type="InterPro" id="IPR003718">
    <property type="entry name" value="OsmC/Ohr_fam"/>
</dbReference>
<dbReference type="InterPro" id="IPR052707">
    <property type="entry name" value="OsmC_Ohr_Peroxiredoxin"/>
</dbReference>
<dbReference type="AlphaFoldDB" id="A0A3D4VB07"/>
<dbReference type="Pfam" id="PF02566">
    <property type="entry name" value="OsmC"/>
    <property type="match status" value="1"/>
</dbReference>
<protein>
    <submittedName>
        <fullName evidence="1">OsmC family peroxiredoxin</fullName>
    </submittedName>
</protein>
<evidence type="ECO:0000313" key="2">
    <source>
        <dbReference type="Proteomes" id="UP000264071"/>
    </source>
</evidence>
<dbReference type="InterPro" id="IPR019904">
    <property type="entry name" value="Peroxiredoxin_OsmC"/>
</dbReference>
<dbReference type="NCBIfam" id="TIGR03562">
    <property type="entry name" value="osmo_induc_OsmC"/>
    <property type="match status" value="1"/>
</dbReference>
<accession>A0A3D4VB07</accession>
<dbReference type="PANTHER" id="PTHR42830:SF1">
    <property type="entry name" value="OSMOTICALLY INDUCIBLE FAMILY PROTEIN"/>
    <property type="match status" value="1"/>
</dbReference>
<dbReference type="Proteomes" id="UP000264071">
    <property type="component" value="Unassembled WGS sequence"/>
</dbReference>
<proteinExistence type="predicted"/>
<dbReference type="PANTHER" id="PTHR42830">
    <property type="entry name" value="OSMOTICALLY INDUCIBLE FAMILY PROTEIN"/>
    <property type="match status" value="1"/>
</dbReference>
<organism evidence="1 2">
    <name type="scientific">Gemmatimonas aurantiaca</name>
    <dbReference type="NCBI Taxonomy" id="173480"/>
    <lineage>
        <taxon>Bacteria</taxon>
        <taxon>Pseudomonadati</taxon>
        <taxon>Gemmatimonadota</taxon>
        <taxon>Gemmatimonadia</taxon>
        <taxon>Gemmatimonadales</taxon>
        <taxon>Gemmatimonadaceae</taxon>
        <taxon>Gemmatimonas</taxon>
    </lineage>
</organism>
<dbReference type="Gene3D" id="3.30.300.20">
    <property type="match status" value="1"/>
</dbReference>
<dbReference type="OMA" id="ANCPVSQ"/>
<dbReference type="SUPFAM" id="SSF82784">
    <property type="entry name" value="OsmC-like"/>
    <property type="match status" value="1"/>
</dbReference>
<dbReference type="InterPro" id="IPR036102">
    <property type="entry name" value="OsmC/Ohrsf"/>
</dbReference>
<dbReference type="InterPro" id="IPR015946">
    <property type="entry name" value="KH_dom-like_a/b"/>
</dbReference>